<dbReference type="InterPro" id="IPR056553">
    <property type="entry name" value="KH_Mug60-KHD4"/>
</dbReference>
<dbReference type="VEuPathDB" id="FungiDB:CJI97_004502"/>
<dbReference type="Proteomes" id="UP000037122">
    <property type="component" value="Unassembled WGS sequence"/>
</dbReference>
<dbReference type="InterPro" id="IPR004088">
    <property type="entry name" value="KH_dom_type_1"/>
</dbReference>
<organism evidence="4 5">
    <name type="scientific">Candidozyma auris</name>
    <name type="common">Yeast</name>
    <name type="synonym">Candida auris</name>
    <dbReference type="NCBI Taxonomy" id="498019"/>
    <lineage>
        <taxon>Eukaryota</taxon>
        <taxon>Fungi</taxon>
        <taxon>Dikarya</taxon>
        <taxon>Ascomycota</taxon>
        <taxon>Saccharomycotina</taxon>
        <taxon>Pichiomycetes</taxon>
        <taxon>Metschnikowiaceae</taxon>
        <taxon>Candidozyma</taxon>
    </lineage>
</organism>
<reference evidence="5" key="1">
    <citation type="journal article" date="2015" name="BMC Genomics">
        <title>Draft genome of a commonly misdiagnosed multidrug resistant pathogen Candida auris.</title>
        <authorList>
            <person name="Chatterjee S."/>
            <person name="Alampalli S.V."/>
            <person name="Nageshan R.K."/>
            <person name="Chettiar S.T."/>
            <person name="Joshi S."/>
            <person name="Tatu U.S."/>
        </authorList>
    </citation>
    <scope>NUCLEOTIDE SEQUENCE [LARGE SCALE GENOMIC DNA]</scope>
    <source>
        <strain evidence="5">6684</strain>
    </source>
</reference>
<dbReference type="EMBL" id="LGST01000031">
    <property type="protein sequence ID" value="KND98552.1"/>
    <property type="molecule type" value="Genomic_DNA"/>
</dbReference>
<feature type="domain" description="K Homology" evidence="3">
    <location>
        <begin position="520"/>
        <end position="606"/>
    </location>
</feature>
<keyword evidence="1" id="KW-0694">RNA-binding</keyword>
<evidence type="ECO:0000259" key="3">
    <source>
        <dbReference type="SMART" id="SM00322"/>
    </source>
</evidence>
<proteinExistence type="predicted"/>
<feature type="region of interest" description="Disordered" evidence="2">
    <location>
        <begin position="809"/>
        <end position="884"/>
    </location>
</feature>
<evidence type="ECO:0000256" key="1">
    <source>
        <dbReference type="PROSITE-ProRule" id="PRU00117"/>
    </source>
</evidence>
<dbReference type="VEuPathDB" id="FungiDB:CJJ07_000356"/>
<evidence type="ECO:0000313" key="5">
    <source>
        <dbReference type="Proteomes" id="UP000037122"/>
    </source>
</evidence>
<dbReference type="SMART" id="SM00322">
    <property type="entry name" value="KH"/>
    <property type="match status" value="1"/>
</dbReference>
<sequence>MDSNLVILSLEHSYLVNRLAGLFESDSGLWQSLAAYTPTLIPCPSPNVRIMDNMAPLRNTVRKLNHNGMDDVNHVKLVEPQLSNQLITILINGLETFINISRIELLRTYFRVDVKKIALSDADFAQIGPEFVLRIEAIATKCQVEIMISDKHIDFKNLQASAVPLTDSPFALYIAGPTENLRVAETECRILVDALLHGFKVHRIGVPLSLLPGLGGVNFANFGEVARQLNVNIYLPALMPFNFNCKVAKTNEDSYIWITSRRIPEILLAKRIILDLVATVDSRVNSKANLYLQEVELSKDKLDIITLYSERDILSLMLQHGTFILIPSLGEARNNRVVVQGHSVEEVKKTIQEISNLSCNYYSLDIKFPSNFRSVDFEYYLIKLINVRKTCILTYNCNGMSIVGFKSEVRLLLKDLIAGFQASCLFTEESNTDESSKFRFSVSMELRNEHREFLSGKKNGKVIKILNQLNHMPQIRFKPHNEYNFTICSSIAVAAGVKNRQLSSVFDILLKSVSLIEMELPAEMEFNIPEVFHKSIIGNGGSIIQSIMKKYNVFIKFSSLRKNPDKNNDDRILYSFRRDNNVLIKCPMKNLKNIVYVKYEIDQLVAQCCLNTLAQLRGMSAIYNSVGFRLLKSHYRMLIRRQGQNLRFVNDLESDFSTYIDFPASLDSFKGENYHLLAIKGNDSRPHQCAMKLASMLPQTWEFQVTFTLGKFESTFNEKNEDIREKIIIPFRLLLDVELSWNANPIDPETKEPLPYHQIFLSSFDVAKAQKAIADLTIFLRDQRFLILDKQELHFDPILPSVMLPPTPMASPAHSPVRSPVRSPTRSPERYVDVAMDYARSPTRSPVRSPARSPVRSYTSEFSGSPRGSPKRTPTRPPQMQPLRAITNQPNNVSAMKKIPSLAAPLAPDMRNSQSNCW</sequence>
<dbReference type="Pfam" id="PF00013">
    <property type="entry name" value="KH_1"/>
    <property type="match status" value="1"/>
</dbReference>
<dbReference type="VEuPathDB" id="FungiDB:CJI96_0005458"/>
<evidence type="ECO:0000256" key="2">
    <source>
        <dbReference type="SAM" id="MobiDB-lite"/>
    </source>
</evidence>
<dbReference type="PROSITE" id="PS50084">
    <property type="entry name" value="KH_TYPE_1"/>
    <property type="match status" value="1"/>
</dbReference>
<comment type="caution">
    <text evidence="4">The sequence shown here is derived from an EMBL/GenBank/DDBJ whole genome shotgun (WGS) entry which is preliminary data.</text>
</comment>
<dbReference type="InterPro" id="IPR036612">
    <property type="entry name" value="KH_dom_type_1_sf"/>
</dbReference>
<dbReference type="AlphaFoldDB" id="A0A0L0NWL3"/>
<dbReference type="VEuPathDB" id="FungiDB:CJJ09_004976"/>
<dbReference type="SUPFAM" id="SSF54791">
    <property type="entry name" value="Eukaryotic type KH-domain (KH-domain type I)"/>
    <property type="match status" value="1"/>
</dbReference>
<dbReference type="InterPro" id="IPR004087">
    <property type="entry name" value="KH_dom"/>
</dbReference>
<protein>
    <recommendedName>
        <fullName evidence="3">K Homology domain-containing protein</fullName>
    </recommendedName>
</protein>
<name>A0A0L0NWL3_CANAR</name>
<accession>A0A0L0NWL3</accession>
<gene>
    <name evidence="4" type="ORF">QG37_04448</name>
</gene>
<dbReference type="VEuPathDB" id="FungiDB:QG37_04448"/>
<dbReference type="VEuPathDB" id="FungiDB:B9J08_004438"/>
<dbReference type="GO" id="GO:0003723">
    <property type="term" value="F:RNA binding"/>
    <property type="evidence" value="ECO:0007669"/>
    <property type="project" value="UniProtKB-UniRule"/>
</dbReference>
<evidence type="ECO:0000313" key="4">
    <source>
        <dbReference type="EMBL" id="KND98552.1"/>
    </source>
</evidence>
<dbReference type="Pfam" id="PF24563">
    <property type="entry name" value="KH_Mug60-KHD4"/>
    <property type="match status" value="1"/>
</dbReference>
<dbReference type="Gene3D" id="3.30.1370.10">
    <property type="entry name" value="K Homology domain, type 1"/>
    <property type="match status" value="1"/>
</dbReference>